<organism evidence="4 5">
    <name type="scientific">Rubripirellula amarantea</name>
    <dbReference type="NCBI Taxonomy" id="2527999"/>
    <lineage>
        <taxon>Bacteria</taxon>
        <taxon>Pseudomonadati</taxon>
        <taxon>Planctomycetota</taxon>
        <taxon>Planctomycetia</taxon>
        <taxon>Pirellulales</taxon>
        <taxon>Pirellulaceae</taxon>
        <taxon>Rubripirellula</taxon>
    </lineage>
</organism>
<dbReference type="Gene3D" id="3.40.50.2300">
    <property type="match status" value="1"/>
</dbReference>
<feature type="modified residue" description="4-aspartylphosphate" evidence="2">
    <location>
        <position position="52"/>
    </location>
</feature>
<dbReference type="PROSITE" id="PS50110">
    <property type="entry name" value="RESPONSE_REGULATORY"/>
    <property type="match status" value="1"/>
</dbReference>
<protein>
    <submittedName>
        <fullName evidence="4">Chemotaxis protein CheY</fullName>
    </submittedName>
</protein>
<comment type="caution">
    <text evidence="4">The sequence shown here is derived from an EMBL/GenBank/DDBJ whole genome shotgun (WGS) entry which is preliminary data.</text>
</comment>
<dbReference type="InterPro" id="IPR050595">
    <property type="entry name" value="Bact_response_regulator"/>
</dbReference>
<evidence type="ECO:0000256" key="1">
    <source>
        <dbReference type="ARBA" id="ARBA00022553"/>
    </source>
</evidence>
<dbReference type="InterPro" id="IPR001789">
    <property type="entry name" value="Sig_transdc_resp-reg_receiver"/>
</dbReference>
<dbReference type="CDD" id="cd16936">
    <property type="entry name" value="HATPase_RsbW-like"/>
    <property type="match status" value="1"/>
</dbReference>
<evidence type="ECO:0000259" key="3">
    <source>
        <dbReference type="PROSITE" id="PS50110"/>
    </source>
</evidence>
<keyword evidence="1 2" id="KW-0597">Phosphoprotein</keyword>
<dbReference type="EMBL" id="SJPI01000001">
    <property type="protein sequence ID" value="TWT55164.1"/>
    <property type="molecule type" value="Genomic_DNA"/>
</dbReference>
<reference evidence="4 5" key="1">
    <citation type="submission" date="2019-02" db="EMBL/GenBank/DDBJ databases">
        <title>Deep-cultivation of Planctomycetes and their phenomic and genomic characterization uncovers novel biology.</title>
        <authorList>
            <person name="Wiegand S."/>
            <person name="Jogler M."/>
            <person name="Boedeker C."/>
            <person name="Pinto D."/>
            <person name="Vollmers J."/>
            <person name="Rivas-Marin E."/>
            <person name="Kohn T."/>
            <person name="Peeters S.H."/>
            <person name="Heuer A."/>
            <person name="Rast P."/>
            <person name="Oberbeckmann S."/>
            <person name="Bunk B."/>
            <person name="Jeske O."/>
            <person name="Meyerdierks A."/>
            <person name="Storesund J.E."/>
            <person name="Kallscheuer N."/>
            <person name="Luecker S."/>
            <person name="Lage O.M."/>
            <person name="Pohl T."/>
            <person name="Merkel B.J."/>
            <person name="Hornburger P."/>
            <person name="Mueller R.-W."/>
            <person name="Bruemmer F."/>
            <person name="Labrenz M."/>
            <person name="Spormann A.M."/>
            <person name="Op Den Camp H."/>
            <person name="Overmann J."/>
            <person name="Amann R."/>
            <person name="Jetten M.S.M."/>
            <person name="Mascher T."/>
            <person name="Medema M.H."/>
            <person name="Devos D.P."/>
            <person name="Kaster A.-K."/>
            <person name="Ovreas L."/>
            <person name="Rohde M."/>
            <person name="Galperin M.Y."/>
            <person name="Jogler C."/>
        </authorList>
    </citation>
    <scope>NUCLEOTIDE SEQUENCE [LARGE SCALE GENOMIC DNA]</scope>
    <source>
        <strain evidence="4 5">Pla22</strain>
    </source>
</reference>
<evidence type="ECO:0000313" key="4">
    <source>
        <dbReference type="EMBL" id="TWT55164.1"/>
    </source>
</evidence>
<dbReference type="SMART" id="SM00448">
    <property type="entry name" value="REC"/>
    <property type="match status" value="1"/>
</dbReference>
<dbReference type="SUPFAM" id="SSF55874">
    <property type="entry name" value="ATPase domain of HSP90 chaperone/DNA topoisomerase II/histidine kinase"/>
    <property type="match status" value="1"/>
</dbReference>
<feature type="domain" description="Response regulatory" evidence="3">
    <location>
        <begin position="3"/>
        <end position="117"/>
    </location>
</feature>
<gene>
    <name evidence="4" type="primary">cheY_2</name>
    <name evidence="4" type="ORF">Pla22_28190</name>
</gene>
<name>A0A5C5WW35_9BACT</name>
<dbReference type="InterPro" id="IPR036890">
    <property type="entry name" value="HATPase_C_sf"/>
</dbReference>
<evidence type="ECO:0000313" key="5">
    <source>
        <dbReference type="Proteomes" id="UP000316598"/>
    </source>
</evidence>
<proteinExistence type="predicted"/>
<dbReference type="RefSeq" id="WP_146515084.1">
    <property type="nucleotide sequence ID" value="NZ_SJPI01000001.1"/>
</dbReference>
<evidence type="ECO:0000256" key="2">
    <source>
        <dbReference type="PROSITE-ProRule" id="PRU00169"/>
    </source>
</evidence>
<dbReference type="GO" id="GO:0000160">
    <property type="term" value="P:phosphorelay signal transduction system"/>
    <property type="evidence" value="ECO:0007669"/>
    <property type="project" value="InterPro"/>
</dbReference>
<dbReference type="Proteomes" id="UP000316598">
    <property type="component" value="Unassembled WGS sequence"/>
</dbReference>
<dbReference type="Gene3D" id="3.30.565.10">
    <property type="entry name" value="Histidine kinase-like ATPase, C-terminal domain"/>
    <property type="match status" value="1"/>
</dbReference>
<dbReference type="Pfam" id="PF13581">
    <property type="entry name" value="HATPase_c_2"/>
    <property type="match status" value="1"/>
</dbReference>
<sequence length="307" mass="33735">MARVLLVEDSPTQAIEMRMLLEAGSHTVHHVGNGKVALEYLESHPIELVVTDLDMPEMNGLDLVRNMQLNFEHIPAVLVTAKGSEELASRALQQGAAGYVPKNHLSTLLNDTIVDVLGVFRTDTSFSKLISTLTENTFKFDMPNDASLISPLIGLLMQVASGMEVASGTELVRLGTAVEHAIVNAMFRGNLELGPSVTPSHRAIVYDDATSDLIERRKVSEPYAGRRVYVEATATKTHIRFLVRDDGNGFDIAKVPRRDECQKLDTESGRGLVLMQCFTDELNFNITGNEVEMIKRFGAVKPQNGKS</sequence>
<dbReference type="AlphaFoldDB" id="A0A5C5WW35"/>
<accession>A0A5C5WW35</accession>
<dbReference type="Pfam" id="PF00072">
    <property type="entry name" value="Response_reg"/>
    <property type="match status" value="1"/>
</dbReference>
<dbReference type="OrthoDB" id="9770645at2"/>
<dbReference type="InterPro" id="IPR003594">
    <property type="entry name" value="HATPase_dom"/>
</dbReference>
<dbReference type="CDD" id="cd00156">
    <property type="entry name" value="REC"/>
    <property type="match status" value="1"/>
</dbReference>
<dbReference type="PANTHER" id="PTHR44591">
    <property type="entry name" value="STRESS RESPONSE REGULATOR PROTEIN 1"/>
    <property type="match status" value="1"/>
</dbReference>
<dbReference type="InterPro" id="IPR011006">
    <property type="entry name" value="CheY-like_superfamily"/>
</dbReference>
<dbReference type="PANTHER" id="PTHR44591:SF3">
    <property type="entry name" value="RESPONSE REGULATORY DOMAIN-CONTAINING PROTEIN"/>
    <property type="match status" value="1"/>
</dbReference>
<dbReference type="SUPFAM" id="SSF52172">
    <property type="entry name" value="CheY-like"/>
    <property type="match status" value="1"/>
</dbReference>
<keyword evidence="5" id="KW-1185">Reference proteome</keyword>